<dbReference type="Gene3D" id="3.40.50.720">
    <property type="entry name" value="NAD(P)-binding Rossmann-like Domain"/>
    <property type="match status" value="1"/>
</dbReference>
<dbReference type="EMBL" id="UINC01029714">
    <property type="protein sequence ID" value="SVB12894.1"/>
    <property type="molecule type" value="Genomic_DNA"/>
</dbReference>
<reference evidence="2" key="1">
    <citation type="submission" date="2018-05" db="EMBL/GenBank/DDBJ databases">
        <authorList>
            <person name="Lanie J.A."/>
            <person name="Ng W.-L."/>
            <person name="Kazmierczak K.M."/>
            <person name="Andrzejewski T.M."/>
            <person name="Davidsen T.M."/>
            <person name="Wayne K.J."/>
            <person name="Tettelin H."/>
            <person name="Glass J.I."/>
            <person name="Rusch D."/>
            <person name="Podicherti R."/>
            <person name="Tsui H.-C.T."/>
            <person name="Winkler M.E."/>
        </authorList>
    </citation>
    <scope>NUCLEOTIDE SEQUENCE</scope>
</reference>
<sequence length="290" mass="30640">MRVVVTGSTGAVGRRACVRLAEEGHEVLGLDRRSSVAPPGVEIRTVDLAVTDLRTALAGADTVVHLAAGVRAHRDDPSGESLALAQRLLVAADQAGVRHLVVRSSATVYGAWADNPVPLTEDAPVRPCPEFPFAVHRARLEDLADSWAEGQPARRATLLRPVVTVAEEHTGGLARTLAAALAISTHEADPLGQFLHADDLAEAVVCAVREGVDGPLNVAPDGWIGAGDMAELGGLAHRLRLPAPLAAIVMRLLWRTGLSAAPPGVLPYTVSPWVVSNDRLRELGWEPRHS</sequence>
<dbReference type="AlphaFoldDB" id="A0A382BGV8"/>
<organism evidence="2">
    <name type="scientific">marine metagenome</name>
    <dbReference type="NCBI Taxonomy" id="408172"/>
    <lineage>
        <taxon>unclassified sequences</taxon>
        <taxon>metagenomes</taxon>
        <taxon>ecological metagenomes</taxon>
    </lineage>
</organism>
<protein>
    <recommendedName>
        <fullName evidence="1">NAD-dependent epimerase/dehydratase domain-containing protein</fullName>
    </recommendedName>
</protein>
<dbReference type="InterPro" id="IPR036291">
    <property type="entry name" value="NAD(P)-bd_dom_sf"/>
</dbReference>
<name>A0A382BGV8_9ZZZZ</name>
<dbReference type="Pfam" id="PF01370">
    <property type="entry name" value="Epimerase"/>
    <property type="match status" value="1"/>
</dbReference>
<accession>A0A382BGV8</accession>
<proteinExistence type="predicted"/>
<evidence type="ECO:0000259" key="1">
    <source>
        <dbReference type="Pfam" id="PF01370"/>
    </source>
</evidence>
<feature type="domain" description="NAD-dependent epimerase/dehydratase" evidence="1">
    <location>
        <begin position="3"/>
        <end position="213"/>
    </location>
</feature>
<feature type="non-terminal residue" evidence="2">
    <location>
        <position position="290"/>
    </location>
</feature>
<dbReference type="PANTHER" id="PTHR43245:SF52">
    <property type="entry name" value="NAD-DEPENDENT EPIMERASE_DEHYDRATASE"/>
    <property type="match status" value="1"/>
</dbReference>
<dbReference type="SUPFAM" id="SSF51735">
    <property type="entry name" value="NAD(P)-binding Rossmann-fold domains"/>
    <property type="match status" value="1"/>
</dbReference>
<dbReference type="InterPro" id="IPR001509">
    <property type="entry name" value="Epimerase_deHydtase"/>
</dbReference>
<dbReference type="PANTHER" id="PTHR43245">
    <property type="entry name" value="BIFUNCTIONAL POLYMYXIN RESISTANCE PROTEIN ARNA"/>
    <property type="match status" value="1"/>
</dbReference>
<evidence type="ECO:0000313" key="2">
    <source>
        <dbReference type="EMBL" id="SVB12894.1"/>
    </source>
</evidence>
<gene>
    <name evidence="2" type="ORF">METZ01_LOCUS165748</name>
</gene>
<dbReference type="InterPro" id="IPR050177">
    <property type="entry name" value="Lipid_A_modif_metabolic_enz"/>
</dbReference>